<dbReference type="PANTHER" id="PTHR23028">
    <property type="entry name" value="ACETYLTRANSFERASE"/>
    <property type="match status" value="1"/>
</dbReference>
<dbReference type="GO" id="GO:0000271">
    <property type="term" value="P:polysaccharide biosynthetic process"/>
    <property type="evidence" value="ECO:0007669"/>
    <property type="project" value="TreeGrafter"/>
</dbReference>
<accession>A0A2P8DC77</accession>
<feature type="transmembrane region" description="Helical" evidence="1">
    <location>
        <begin position="45"/>
        <end position="62"/>
    </location>
</feature>
<evidence type="ECO:0000313" key="3">
    <source>
        <dbReference type="EMBL" id="PSK94809.1"/>
    </source>
</evidence>
<feature type="transmembrane region" description="Helical" evidence="1">
    <location>
        <begin position="175"/>
        <end position="195"/>
    </location>
</feature>
<feature type="transmembrane region" description="Helical" evidence="1">
    <location>
        <begin position="314"/>
        <end position="333"/>
    </location>
</feature>
<evidence type="ECO:0000313" key="4">
    <source>
        <dbReference type="Proteomes" id="UP000240572"/>
    </source>
</evidence>
<feature type="transmembrane region" description="Helical" evidence="1">
    <location>
        <begin position="83"/>
        <end position="102"/>
    </location>
</feature>
<dbReference type="Proteomes" id="UP000240572">
    <property type="component" value="Unassembled WGS sequence"/>
</dbReference>
<keyword evidence="1" id="KW-0812">Transmembrane</keyword>
<feature type="transmembrane region" description="Helical" evidence="1">
    <location>
        <begin position="287"/>
        <end position="308"/>
    </location>
</feature>
<keyword evidence="1" id="KW-1133">Transmembrane helix</keyword>
<dbReference type="PANTHER" id="PTHR23028:SF53">
    <property type="entry name" value="ACYL_TRANSF_3 DOMAIN-CONTAINING PROTEIN"/>
    <property type="match status" value="1"/>
</dbReference>
<dbReference type="Pfam" id="PF01757">
    <property type="entry name" value="Acyl_transf_3"/>
    <property type="match status" value="1"/>
</dbReference>
<evidence type="ECO:0000256" key="1">
    <source>
        <dbReference type="SAM" id="Phobius"/>
    </source>
</evidence>
<gene>
    <name evidence="3" type="ORF">B0I18_101972</name>
</gene>
<feature type="domain" description="Acyltransferase 3" evidence="2">
    <location>
        <begin position="9"/>
        <end position="316"/>
    </location>
</feature>
<organism evidence="3 4">
    <name type="scientific">Taibaiella chishuiensis</name>
    <dbReference type="NCBI Taxonomy" id="1434707"/>
    <lineage>
        <taxon>Bacteria</taxon>
        <taxon>Pseudomonadati</taxon>
        <taxon>Bacteroidota</taxon>
        <taxon>Chitinophagia</taxon>
        <taxon>Chitinophagales</taxon>
        <taxon>Chitinophagaceae</taxon>
        <taxon>Taibaiella</taxon>
    </lineage>
</organism>
<evidence type="ECO:0000259" key="2">
    <source>
        <dbReference type="Pfam" id="PF01757"/>
    </source>
</evidence>
<sequence>MNNAARSNNFDFLRFLFASLVIVTHAYALLGQLDNDPFNRVTGRAFSEIAVCGFFVISGFLIHQSLERSQTLRSFLRKRLVRVFPGLVVVLLLSVLVLGPLLSTLSPAAYFLNPGTWKYLLGNIFLLPLYKDLPGLFSHNVETAVNGSLWTLRYEVLFYLLLCCFFRTPPRLKKLLFPLLFSLLTVAHLLIKYGYLPVPASLGNHLYFFTSLGAYFSAGMTLSLFTGHLLNYRKTLFVLSAAVFTLSSLVWQRELFLFSMLSFPLMIITAGYLYVPALHFSRYTGDISYGTYIYAFPLQQALIVLFPALTPGNFLLPSLLLSWLLGLGSWHWVERRFLAPRRTEGLAA</sequence>
<feature type="transmembrane region" description="Helical" evidence="1">
    <location>
        <begin position="12"/>
        <end position="33"/>
    </location>
</feature>
<feature type="transmembrane region" description="Helical" evidence="1">
    <location>
        <begin position="150"/>
        <end position="168"/>
    </location>
</feature>
<dbReference type="AlphaFoldDB" id="A0A2P8DC77"/>
<dbReference type="EMBL" id="PYGD01000001">
    <property type="protein sequence ID" value="PSK94809.1"/>
    <property type="molecule type" value="Genomic_DNA"/>
</dbReference>
<feature type="transmembrane region" description="Helical" evidence="1">
    <location>
        <begin position="207"/>
        <end position="225"/>
    </location>
</feature>
<dbReference type="RefSeq" id="WP_106521496.1">
    <property type="nucleotide sequence ID" value="NZ_PYGD01000001.1"/>
</dbReference>
<dbReference type="InterPro" id="IPR002656">
    <property type="entry name" value="Acyl_transf_3_dom"/>
</dbReference>
<feature type="transmembrane region" description="Helical" evidence="1">
    <location>
        <begin position="232"/>
        <end position="250"/>
    </location>
</feature>
<keyword evidence="4" id="KW-1185">Reference proteome</keyword>
<feature type="transmembrane region" description="Helical" evidence="1">
    <location>
        <begin position="256"/>
        <end position="275"/>
    </location>
</feature>
<dbReference type="OrthoDB" id="9796461at2"/>
<comment type="caution">
    <text evidence="3">The sequence shown here is derived from an EMBL/GenBank/DDBJ whole genome shotgun (WGS) entry which is preliminary data.</text>
</comment>
<dbReference type="GO" id="GO:0016747">
    <property type="term" value="F:acyltransferase activity, transferring groups other than amino-acyl groups"/>
    <property type="evidence" value="ECO:0007669"/>
    <property type="project" value="InterPro"/>
</dbReference>
<protein>
    <submittedName>
        <fullName evidence="3">Peptidoglycan/LPS O-acetylase OafA/YrhL</fullName>
    </submittedName>
</protein>
<dbReference type="GO" id="GO:0016020">
    <property type="term" value="C:membrane"/>
    <property type="evidence" value="ECO:0007669"/>
    <property type="project" value="TreeGrafter"/>
</dbReference>
<reference evidence="3 4" key="1">
    <citation type="submission" date="2018-03" db="EMBL/GenBank/DDBJ databases">
        <title>Genomic Encyclopedia of Type Strains, Phase III (KMG-III): the genomes of soil and plant-associated and newly described type strains.</title>
        <authorList>
            <person name="Whitman W."/>
        </authorList>
    </citation>
    <scope>NUCLEOTIDE SEQUENCE [LARGE SCALE GENOMIC DNA]</scope>
    <source>
        <strain evidence="3 4">CGMCC 1.12700</strain>
    </source>
</reference>
<dbReference type="InterPro" id="IPR050879">
    <property type="entry name" value="Acyltransferase_3"/>
</dbReference>
<keyword evidence="1" id="KW-0472">Membrane</keyword>
<proteinExistence type="predicted"/>
<name>A0A2P8DC77_9BACT</name>